<proteinExistence type="inferred from homology"/>
<evidence type="ECO:0000256" key="1">
    <source>
        <dbReference type="ARBA" id="ARBA00004123"/>
    </source>
</evidence>
<evidence type="ECO:0000313" key="10">
    <source>
        <dbReference type="Proteomes" id="UP000016931"/>
    </source>
</evidence>
<dbReference type="InterPro" id="IPR000011">
    <property type="entry name" value="UBQ/SUMO-activ_enz_E1-like"/>
</dbReference>
<evidence type="ECO:0000256" key="4">
    <source>
        <dbReference type="ARBA" id="ARBA00022786"/>
    </source>
</evidence>
<evidence type="ECO:0000256" key="2">
    <source>
        <dbReference type="ARBA" id="ARBA00004718"/>
    </source>
</evidence>
<dbReference type="Gene3D" id="3.40.50.720">
    <property type="entry name" value="NAD(P)-binding Rossmann-like Domain"/>
    <property type="match status" value="1"/>
</dbReference>
<dbReference type="GeneID" id="27904826"/>
<feature type="region of interest" description="Disordered" evidence="7">
    <location>
        <begin position="1"/>
        <end position="25"/>
    </location>
</feature>
<dbReference type="Pfam" id="PF00899">
    <property type="entry name" value="ThiF"/>
    <property type="match status" value="1"/>
</dbReference>
<gene>
    <name evidence="9" type="ORF">SEPMUDRAFT_156696</name>
</gene>
<comment type="similarity">
    <text evidence="3">Belongs to the ubiquitin-activating E1 family.</text>
</comment>
<evidence type="ECO:0000256" key="3">
    <source>
        <dbReference type="ARBA" id="ARBA00005673"/>
    </source>
</evidence>
<evidence type="ECO:0000256" key="5">
    <source>
        <dbReference type="ARBA" id="ARBA00023242"/>
    </source>
</evidence>
<dbReference type="SUPFAM" id="SSF69572">
    <property type="entry name" value="Activating enzymes of the ubiquitin-like proteins"/>
    <property type="match status" value="1"/>
</dbReference>
<name>N1QEY4_SPHMS</name>
<dbReference type="GO" id="GO:0016925">
    <property type="term" value="P:protein sumoylation"/>
    <property type="evidence" value="ECO:0007669"/>
    <property type="project" value="TreeGrafter"/>
</dbReference>
<feature type="region of interest" description="Disordered" evidence="7">
    <location>
        <begin position="421"/>
        <end position="472"/>
    </location>
</feature>
<dbReference type="PRINTS" id="PR01849">
    <property type="entry name" value="UBIQUITINACT"/>
</dbReference>
<comment type="pathway">
    <text evidence="2">Protein modification; protein sumoylation.</text>
</comment>
<keyword evidence="10" id="KW-1185">Reference proteome</keyword>
<feature type="compositionally biased region" description="Polar residues" evidence="7">
    <location>
        <begin position="426"/>
        <end position="437"/>
    </location>
</feature>
<dbReference type="HOGENOM" id="CLU_002556_4_1_1"/>
<dbReference type="GO" id="GO:0019948">
    <property type="term" value="F:SUMO activating enzyme activity"/>
    <property type="evidence" value="ECO:0007669"/>
    <property type="project" value="TreeGrafter"/>
</dbReference>
<dbReference type="GO" id="GO:0031510">
    <property type="term" value="C:SUMO activating enzyme complex"/>
    <property type="evidence" value="ECO:0007669"/>
    <property type="project" value="TreeGrafter"/>
</dbReference>
<evidence type="ECO:0000256" key="6">
    <source>
        <dbReference type="ARBA" id="ARBA00044354"/>
    </source>
</evidence>
<organism evidence="9 10">
    <name type="scientific">Sphaerulina musiva (strain SO2202)</name>
    <name type="common">Poplar stem canker fungus</name>
    <name type="synonym">Septoria musiva</name>
    <dbReference type="NCBI Taxonomy" id="692275"/>
    <lineage>
        <taxon>Eukaryota</taxon>
        <taxon>Fungi</taxon>
        <taxon>Dikarya</taxon>
        <taxon>Ascomycota</taxon>
        <taxon>Pezizomycotina</taxon>
        <taxon>Dothideomycetes</taxon>
        <taxon>Dothideomycetidae</taxon>
        <taxon>Mycosphaerellales</taxon>
        <taxon>Mycosphaerellaceae</taxon>
        <taxon>Sphaerulina</taxon>
    </lineage>
</organism>
<feature type="compositionally biased region" description="Polar residues" evidence="7">
    <location>
        <begin position="452"/>
        <end position="472"/>
    </location>
</feature>
<feature type="compositionally biased region" description="Low complexity" evidence="7">
    <location>
        <begin position="9"/>
        <end position="19"/>
    </location>
</feature>
<accession>N1QEY4</accession>
<protein>
    <recommendedName>
        <fullName evidence="6">Ubiquitin-like 1-activating enzyme E1A</fullName>
    </recommendedName>
</protein>
<dbReference type="EMBL" id="KB456265">
    <property type="protein sequence ID" value="EMF11743.1"/>
    <property type="molecule type" value="Genomic_DNA"/>
</dbReference>
<dbReference type="PANTHER" id="PTHR10953">
    <property type="entry name" value="UBIQUITIN-ACTIVATING ENZYME E1"/>
    <property type="match status" value="1"/>
</dbReference>
<reference evidence="9 10" key="1">
    <citation type="journal article" date="2012" name="PLoS Pathog.">
        <title>Diverse lifestyles and strategies of plant pathogenesis encoded in the genomes of eighteen Dothideomycetes fungi.</title>
        <authorList>
            <person name="Ohm R.A."/>
            <person name="Feau N."/>
            <person name="Henrissat B."/>
            <person name="Schoch C.L."/>
            <person name="Horwitz B.A."/>
            <person name="Barry K.W."/>
            <person name="Condon B.J."/>
            <person name="Copeland A.C."/>
            <person name="Dhillon B."/>
            <person name="Glaser F."/>
            <person name="Hesse C.N."/>
            <person name="Kosti I."/>
            <person name="LaButti K."/>
            <person name="Lindquist E.A."/>
            <person name="Lucas S."/>
            <person name="Salamov A.A."/>
            <person name="Bradshaw R.E."/>
            <person name="Ciuffetti L."/>
            <person name="Hamelin R.C."/>
            <person name="Kema G.H.J."/>
            <person name="Lawrence C."/>
            <person name="Scott J.A."/>
            <person name="Spatafora J.W."/>
            <person name="Turgeon B.G."/>
            <person name="de Wit P.J.G.M."/>
            <person name="Zhong S."/>
            <person name="Goodwin S.B."/>
            <person name="Grigoriev I.V."/>
        </authorList>
    </citation>
    <scope>NUCLEOTIDE SEQUENCE [LARGE SCALE GENOMIC DNA]</scope>
    <source>
        <strain evidence="9 10">SO2202</strain>
    </source>
</reference>
<evidence type="ECO:0000256" key="7">
    <source>
        <dbReference type="SAM" id="MobiDB-lite"/>
    </source>
</evidence>
<evidence type="ECO:0000313" key="9">
    <source>
        <dbReference type="EMBL" id="EMF11743.1"/>
    </source>
</evidence>
<evidence type="ECO:0000259" key="8">
    <source>
        <dbReference type="Pfam" id="PF00899"/>
    </source>
</evidence>
<comment type="subcellular location">
    <subcellularLocation>
        <location evidence="1">Nucleus</location>
    </subcellularLocation>
</comment>
<dbReference type="InterPro" id="IPR035985">
    <property type="entry name" value="Ubiquitin-activating_enz"/>
</dbReference>
<dbReference type="OMA" id="EFFGQFD"/>
<dbReference type="OrthoDB" id="1708823at2759"/>
<dbReference type="RefSeq" id="XP_016759864.1">
    <property type="nucleotide sequence ID" value="XM_016907689.1"/>
</dbReference>
<dbReference type="AlphaFoldDB" id="N1QEY4"/>
<dbReference type="Proteomes" id="UP000016931">
    <property type="component" value="Unassembled WGS sequence"/>
</dbReference>
<dbReference type="eggNOG" id="KOG2014">
    <property type="taxonomic scope" value="Eukaryota"/>
</dbReference>
<keyword evidence="4" id="KW-0833">Ubl conjugation pathway</keyword>
<sequence>MANSDTTMSNGPNPSNGNSTDVAATNGASESTVAPGLSADEMALYDRQIRLWGAKAQEQIRKAKVLLVSLRAVGTEIAKNLTLAGIQELTIIDNEEVTEDDIFGAQFFLRKEDVGKPRAEAAAPRIQELNPRVAVKSGGNLQDLLMKATTDPTYWTQFNCVIACDHDIMTLSSINIAARVALRPFYAAGIHGFYGYIFADLIAHEFVVEREKPNRETAIAPETLTRSVVSVTTRKENNGKTTEIVKKAEMYCPLLLANTAPLPVEITSNRRKLKTVPPLLPCLRALFDFQRESNRLPDVNKEDITRFTELVKQKTAELALPLDTLNGEFLKSFIQNIGAEINPTAAFVGGRLSEDVINVLGNREQPIQNFALFDGESVEGRILSLFSAPPELQPPGLAVYNAPLGNDVPLSNGALGTTHFGGNGTMDLSGSQQQNGLDSAPRLPDADPATANVRTIGNDNAESGPSGTAPSY</sequence>
<dbReference type="InterPro" id="IPR000594">
    <property type="entry name" value="ThiF_NAD_FAD-bd"/>
</dbReference>
<dbReference type="GO" id="GO:0005737">
    <property type="term" value="C:cytoplasm"/>
    <property type="evidence" value="ECO:0007669"/>
    <property type="project" value="TreeGrafter"/>
</dbReference>
<keyword evidence="5" id="KW-0539">Nucleus</keyword>
<dbReference type="PANTHER" id="PTHR10953:SF162">
    <property type="entry name" value="SUMO-ACTIVATING ENZYME SUBUNIT 1"/>
    <property type="match status" value="1"/>
</dbReference>
<dbReference type="InterPro" id="IPR045886">
    <property type="entry name" value="ThiF/MoeB/HesA"/>
</dbReference>
<dbReference type="STRING" id="692275.N1QEY4"/>
<feature type="domain" description="THIF-type NAD/FAD binding fold" evidence="8">
    <location>
        <begin position="45"/>
        <end position="383"/>
    </location>
</feature>